<keyword evidence="2" id="KW-1185">Reference proteome</keyword>
<evidence type="ECO:0000313" key="2">
    <source>
        <dbReference type="Proteomes" id="UP001519460"/>
    </source>
</evidence>
<protein>
    <submittedName>
        <fullName evidence="1">Uncharacterized protein</fullName>
    </submittedName>
</protein>
<sequence length="299" mass="33791">MSSKFGSHGTFTSSAVKFSYTPTTAPFSPANEPSSNFTPRPLWDRLWQGWNIARKVTVSLDLHVKRDIDTAEREDVSKENRRECTYRAKPNAHRERWNCPGEYFIELIGDLLPGKRVKPVKEQNETGKSKNSVALASRGVSGVDGRRTVCWEPQCDFTVSGVETVFLQLPARWFWKKNKKGISTSARSVGNRFLCFCTWGLSQNWLRFRNTLAATTTFIRVSLTIKFTLVSPEPVRIYGWLVLQEPRELVSGVTYSLCFKPAFVSLSLNVTVSEEPFPKLTSFFRSLDSDGVGTAMVPQ</sequence>
<feature type="non-terminal residue" evidence="1">
    <location>
        <position position="299"/>
    </location>
</feature>
<evidence type="ECO:0000313" key="1">
    <source>
        <dbReference type="EMBL" id="KAK7491540.1"/>
    </source>
</evidence>
<gene>
    <name evidence="1" type="ORF">BaRGS_00017179</name>
</gene>
<dbReference type="Proteomes" id="UP001519460">
    <property type="component" value="Unassembled WGS sequence"/>
</dbReference>
<accession>A0ABD0KWI1</accession>
<name>A0ABD0KWI1_9CAEN</name>
<organism evidence="1 2">
    <name type="scientific">Batillaria attramentaria</name>
    <dbReference type="NCBI Taxonomy" id="370345"/>
    <lineage>
        <taxon>Eukaryota</taxon>
        <taxon>Metazoa</taxon>
        <taxon>Spiralia</taxon>
        <taxon>Lophotrochozoa</taxon>
        <taxon>Mollusca</taxon>
        <taxon>Gastropoda</taxon>
        <taxon>Caenogastropoda</taxon>
        <taxon>Sorbeoconcha</taxon>
        <taxon>Cerithioidea</taxon>
        <taxon>Batillariidae</taxon>
        <taxon>Batillaria</taxon>
    </lineage>
</organism>
<comment type="caution">
    <text evidence="1">The sequence shown here is derived from an EMBL/GenBank/DDBJ whole genome shotgun (WGS) entry which is preliminary data.</text>
</comment>
<proteinExistence type="predicted"/>
<dbReference type="EMBL" id="JACVVK020000113">
    <property type="protein sequence ID" value="KAK7491540.1"/>
    <property type="molecule type" value="Genomic_DNA"/>
</dbReference>
<reference evidence="1 2" key="1">
    <citation type="journal article" date="2023" name="Sci. Data">
        <title>Genome assembly of the Korean intertidal mud-creeper Batillaria attramentaria.</title>
        <authorList>
            <person name="Patra A.K."/>
            <person name="Ho P.T."/>
            <person name="Jun S."/>
            <person name="Lee S.J."/>
            <person name="Kim Y."/>
            <person name="Won Y.J."/>
        </authorList>
    </citation>
    <scope>NUCLEOTIDE SEQUENCE [LARGE SCALE GENOMIC DNA]</scope>
    <source>
        <strain evidence="1">Wonlab-2016</strain>
    </source>
</reference>
<dbReference type="AlphaFoldDB" id="A0ABD0KWI1"/>